<sequence>MSRSRRAWYRRINGCAVRPCVTIDAATVHVVSDTIVSAMSLATPYRGASSR</sequence>
<comment type="caution">
    <text evidence="1">The sequence shown here is derived from an EMBL/GenBank/DDBJ whole genome shotgun (WGS) entry which is preliminary data.</text>
</comment>
<dbReference type="EMBL" id="JAOVZO020000020">
    <property type="protein sequence ID" value="MDC8015512.1"/>
    <property type="molecule type" value="Genomic_DNA"/>
</dbReference>
<evidence type="ECO:0000313" key="2">
    <source>
        <dbReference type="Proteomes" id="UP001139971"/>
    </source>
</evidence>
<keyword evidence="2" id="KW-1185">Reference proteome</keyword>
<gene>
    <name evidence="1" type="ORF">OD750_023550</name>
</gene>
<protein>
    <submittedName>
        <fullName evidence="1">Uncharacterized protein</fullName>
    </submittedName>
</protein>
<evidence type="ECO:0000313" key="1">
    <source>
        <dbReference type="EMBL" id="MDC8015512.1"/>
    </source>
</evidence>
<organism evidence="1 2">
    <name type="scientific">Tahibacter soli</name>
    <dbReference type="NCBI Taxonomy" id="2983605"/>
    <lineage>
        <taxon>Bacteria</taxon>
        <taxon>Pseudomonadati</taxon>
        <taxon>Pseudomonadota</taxon>
        <taxon>Gammaproteobacteria</taxon>
        <taxon>Lysobacterales</taxon>
        <taxon>Rhodanobacteraceae</taxon>
        <taxon>Tahibacter</taxon>
    </lineage>
</organism>
<accession>A0A9X3YPK7</accession>
<dbReference type="AlphaFoldDB" id="A0A9X3YPK7"/>
<reference evidence="1" key="1">
    <citation type="submission" date="2023-02" db="EMBL/GenBank/DDBJ databases">
        <title>Tahibacter soli sp. nov. isolated from soil.</title>
        <authorList>
            <person name="Baek J.H."/>
            <person name="Lee J.K."/>
            <person name="Choi D.G."/>
            <person name="Jeon C.O."/>
        </authorList>
    </citation>
    <scope>NUCLEOTIDE SEQUENCE</scope>
    <source>
        <strain evidence="1">BL</strain>
    </source>
</reference>
<proteinExistence type="predicted"/>
<dbReference type="Proteomes" id="UP001139971">
    <property type="component" value="Unassembled WGS sequence"/>
</dbReference>
<dbReference type="RefSeq" id="WP_263540702.1">
    <property type="nucleotide sequence ID" value="NZ_JAOVZO020000020.1"/>
</dbReference>
<name>A0A9X3YPK7_9GAMM</name>